<dbReference type="Proteomes" id="UP001391051">
    <property type="component" value="Unassembled WGS sequence"/>
</dbReference>
<evidence type="ECO:0008006" key="3">
    <source>
        <dbReference type="Google" id="ProtNLM"/>
    </source>
</evidence>
<protein>
    <recommendedName>
        <fullName evidence="3">ATP/GTP-binding protein</fullName>
    </recommendedName>
</protein>
<evidence type="ECO:0000313" key="1">
    <source>
        <dbReference type="EMBL" id="KAK7950940.1"/>
    </source>
</evidence>
<dbReference type="PANTHER" id="PTHR43883">
    <property type="entry name" value="SLR0207 PROTEIN"/>
    <property type="match status" value="1"/>
</dbReference>
<dbReference type="EMBL" id="JAQQWE010000005">
    <property type="protein sequence ID" value="KAK7950940.1"/>
    <property type="molecule type" value="Genomic_DNA"/>
</dbReference>
<dbReference type="InterPro" id="IPR027417">
    <property type="entry name" value="P-loop_NTPase"/>
</dbReference>
<dbReference type="GeneID" id="92075952"/>
<dbReference type="Pfam" id="PF13671">
    <property type="entry name" value="AAA_33"/>
    <property type="match status" value="1"/>
</dbReference>
<organism evidence="1 2">
    <name type="scientific">Apiospora aurea</name>
    <dbReference type="NCBI Taxonomy" id="335848"/>
    <lineage>
        <taxon>Eukaryota</taxon>
        <taxon>Fungi</taxon>
        <taxon>Dikarya</taxon>
        <taxon>Ascomycota</taxon>
        <taxon>Pezizomycotina</taxon>
        <taxon>Sordariomycetes</taxon>
        <taxon>Xylariomycetidae</taxon>
        <taxon>Amphisphaeriales</taxon>
        <taxon>Apiosporaceae</taxon>
        <taxon>Apiospora</taxon>
    </lineage>
</organism>
<proteinExistence type="predicted"/>
<dbReference type="PANTHER" id="PTHR43883:SF1">
    <property type="entry name" value="GLUCONOKINASE"/>
    <property type="match status" value="1"/>
</dbReference>
<accession>A0ABR1QBP3</accession>
<name>A0ABR1QBP3_9PEZI</name>
<dbReference type="SUPFAM" id="SSF52540">
    <property type="entry name" value="P-loop containing nucleoside triphosphate hydrolases"/>
    <property type="match status" value="1"/>
</dbReference>
<evidence type="ECO:0000313" key="2">
    <source>
        <dbReference type="Proteomes" id="UP001391051"/>
    </source>
</evidence>
<gene>
    <name evidence="1" type="ORF">PG986_006668</name>
</gene>
<dbReference type="RefSeq" id="XP_066699002.1">
    <property type="nucleotide sequence ID" value="XM_066842890.1"/>
</dbReference>
<dbReference type="Gene3D" id="3.40.50.300">
    <property type="entry name" value="P-loop containing nucleotide triphosphate hydrolases"/>
    <property type="match status" value="1"/>
</dbReference>
<reference evidence="1 2" key="1">
    <citation type="submission" date="2023-01" db="EMBL/GenBank/DDBJ databases">
        <title>Analysis of 21 Apiospora genomes using comparative genomics revels a genus with tremendous synthesis potential of carbohydrate active enzymes and secondary metabolites.</title>
        <authorList>
            <person name="Sorensen T."/>
        </authorList>
    </citation>
    <scope>NUCLEOTIDE SEQUENCE [LARGE SCALE GENOMIC DNA]</scope>
    <source>
        <strain evidence="1 2">CBS 24483</strain>
    </source>
</reference>
<sequence>MSGVTDLSVSKRIRPYLERSEEDQRPVVLMTCGIAGSGKTTLAKAVVAELPQFTRLSGDEIIHERHGLYGVDYPADDALYQQYQEENDAAILQRFHSLLEQGRDVVLDRSFYAKEDRDEFKQIVDEHGGRWVLVFFKAADKETLWARIRHRSAQPKEANSALDISRETFEMYWEGFEDPHGEGEVVVEI</sequence>
<keyword evidence="2" id="KW-1185">Reference proteome</keyword>
<comment type="caution">
    <text evidence="1">The sequence shown here is derived from an EMBL/GenBank/DDBJ whole genome shotgun (WGS) entry which is preliminary data.</text>
</comment>
<dbReference type="InterPro" id="IPR052732">
    <property type="entry name" value="Cell-binding_unc_protein"/>
</dbReference>